<protein>
    <recommendedName>
        <fullName evidence="1">Amidohydrolase-related domain-containing protein</fullName>
    </recommendedName>
</protein>
<keyword evidence="3" id="KW-1185">Reference proteome</keyword>
<dbReference type="eggNOG" id="KOG3968">
    <property type="taxonomic scope" value="Eukaryota"/>
</dbReference>
<dbReference type="SUPFAM" id="SSF51338">
    <property type="entry name" value="Composite domain of metallo-dependent hydrolases"/>
    <property type="match status" value="1"/>
</dbReference>
<dbReference type="Proteomes" id="UP000015100">
    <property type="component" value="Unassembled WGS sequence"/>
</dbReference>
<gene>
    <name evidence="2" type="ORF">H072_7782</name>
</gene>
<evidence type="ECO:0000313" key="3">
    <source>
        <dbReference type="Proteomes" id="UP000015100"/>
    </source>
</evidence>
<sequence length="485" mass="52614">MAKLLLQGGTVLIHGENDVVAAQKVDVLVEGTTIVKIGESLDASGAEVVDCSRKIISPGFVDTHHHCWQTQLKGRHANHMLLEYLPTGNLIAYVFNPENVFIGQLGGLMELVDSGVTTVVDHFHAVYSPEHADAALRATVKSGIRSIFCYSTVFRAAEWNLENIAMDPNPLPDWFLAHFIKLASQTHAAGRVEIGFGYDLFFIGEDANKMVFKTVREAGAKLITTHWANKSPVFGAWSNITTMDQQQLAGPDILVSHGCQMNDEDAAVLDKHGISVSSTPMTELQMGLGVPVCFDPRFQNRAGLGVDCHSAGAGDMITQMRVGLQAERGMFNKKYVDEGKNPSTCKQTVEQAFNLATIGGARACKMGDSIGSIAVGKKADFVIFDAESPAMICAAQQNPVAAIVLHSSIRDIDTVIVDGVIRKKDGKLLAVEGETGGEWTWKDIAMKLDKSYQDIEEKCKGVSYEVALKSMQAAFQLDPNSFPKV</sequence>
<dbReference type="PANTHER" id="PTHR43794:SF5">
    <property type="entry name" value="CHLOROHYDROLASE FAMILY PROTEIN"/>
    <property type="match status" value="1"/>
</dbReference>
<feature type="domain" description="Amidohydrolase-related" evidence="1">
    <location>
        <begin position="55"/>
        <end position="421"/>
    </location>
</feature>
<proteinExistence type="predicted"/>
<dbReference type="InterPro" id="IPR032466">
    <property type="entry name" value="Metal_Hydrolase"/>
</dbReference>
<dbReference type="EMBL" id="AQGS01000546">
    <property type="protein sequence ID" value="EPS38487.1"/>
    <property type="molecule type" value="Genomic_DNA"/>
</dbReference>
<dbReference type="InterPro" id="IPR011059">
    <property type="entry name" value="Metal-dep_hydrolase_composite"/>
</dbReference>
<dbReference type="InterPro" id="IPR006680">
    <property type="entry name" value="Amidohydro-rel"/>
</dbReference>
<dbReference type="InterPro" id="IPR050287">
    <property type="entry name" value="MTA/SAH_deaminase"/>
</dbReference>
<dbReference type="GO" id="GO:0016810">
    <property type="term" value="F:hydrolase activity, acting on carbon-nitrogen (but not peptide) bonds"/>
    <property type="evidence" value="ECO:0007669"/>
    <property type="project" value="InterPro"/>
</dbReference>
<dbReference type="AlphaFoldDB" id="S8BTC8"/>
<dbReference type="Gene3D" id="3.20.20.140">
    <property type="entry name" value="Metal-dependent hydrolases"/>
    <property type="match status" value="1"/>
</dbReference>
<reference evidence="2 3" key="1">
    <citation type="journal article" date="2013" name="PLoS Genet.">
        <title>Genomic mechanisms accounting for the adaptation to parasitism in nematode-trapping fungi.</title>
        <authorList>
            <person name="Meerupati T."/>
            <person name="Andersson K.M."/>
            <person name="Friman E."/>
            <person name="Kumar D."/>
            <person name="Tunlid A."/>
            <person name="Ahren D."/>
        </authorList>
    </citation>
    <scope>NUCLEOTIDE SEQUENCE [LARGE SCALE GENOMIC DNA]</scope>
    <source>
        <strain evidence="2 3">CBS 200.50</strain>
    </source>
</reference>
<evidence type="ECO:0000259" key="1">
    <source>
        <dbReference type="Pfam" id="PF01979"/>
    </source>
</evidence>
<dbReference type="Pfam" id="PF01979">
    <property type="entry name" value="Amidohydro_1"/>
    <property type="match status" value="1"/>
</dbReference>
<dbReference type="OrthoDB" id="194468at2759"/>
<evidence type="ECO:0000313" key="2">
    <source>
        <dbReference type="EMBL" id="EPS38487.1"/>
    </source>
</evidence>
<organism evidence="2 3">
    <name type="scientific">Dactylellina haptotyla (strain CBS 200.50)</name>
    <name type="common">Nematode-trapping fungus</name>
    <name type="synonym">Monacrosporium haptotylum</name>
    <dbReference type="NCBI Taxonomy" id="1284197"/>
    <lineage>
        <taxon>Eukaryota</taxon>
        <taxon>Fungi</taxon>
        <taxon>Dikarya</taxon>
        <taxon>Ascomycota</taxon>
        <taxon>Pezizomycotina</taxon>
        <taxon>Orbiliomycetes</taxon>
        <taxon>Orbiliales</taxon>
        <taxon>Orbiliaceae</taxon>
        <taxon>Dactylellina</taxon>
    </lineage>
</organism>
<dbReference type="HOGENOM" id="CLU_012358_11_3_1"/>
<accession>S8BTC8</accession>
<dbReference type="Gene3D" id="2.30.40.10">
    <property type="entry name" value="Urease, subunit C, domain 1"/>
    <property type="match status" value="1"/>
</dbReference>
<dbReference type="SUPFAM" id="SSF51556">
    <property type="entry name" value="Metallo-dependent hydrolases"/>
    <property type="match status" value="1"/>
</dbReference>
<dbReference type="STRING" id="1284197.S8BTC8"/>
<dbReference type="PANTHER" id="PTHR43794">
    <property type="entry name" value="AMINOHYDROLASE SSNA-RELATED"/>
    <property type="match status" value="1"/>
</dbReference>
<comment type="caution">
    <text evidence="2">The sequence shown here is derived from an EMBL/GenBank/DDBJ whole genome shotgun (WGS) entry which is preliminary data.</text>
</comment>
<dbReference type="OMA" id="DHQYCYT"/>
<name>S8BTC8_DACHA</name>
<reference evidence="3" key="2">
    <citation type="submission" date="2013-04" db="EMBL/GenBank/DDBJ databases">
        <title>Genomic mechanisms accounting for the adaptation to parasitism in nematode-trapping fungi.</title>
        <authorList>
            <person name="Ahren D.G."/>
        </authorList>
    </citation>
    <scope>NUCLEOTIDE SEQUENCE [LARGE SCALE GENOMIC DNA]</scope>
    <source>
        <strain evidence="3">CBS 200.50</strain>
    </source>
</reference>